<evidence type="ECO:0000259" key="3">
    <source>
        <dbReference type="SMART" id="SM01007"/>
    </source>
</evidence>
<evidence type="ECO:0000313" key="4">
    <source>
        <dbReference type="EMBL" id="PZN79358.1"/>
    </source>
</evidence>
<dbReference type="SMART" id="SM01007">
    <property type="entry name" value="Aldolase_II"/>
    <property type="match status" value="1"/>
</dbReference>
<dbReference type="SUPFAM" id="SSF53639">
    <property type="entry name" value="AraD/HMP-PK domain-like"/>
    <property type="match status" value="1"/>
</dbReference>
<evidence type="ECO:0000313" key="5">
    <source>
        <dbReference type="Proteomes" id="UP000249396"/>
    </source>
</evidence>
<keyword evidence="1" id="KW-0479">Metal-binding</keyword>
<proteinExistence type="predicted"/>
<dbReference type="PANTHER" id="PTHR22789:SF0">
    <property type="entry name" value="3-OXO-TETRONATE 4-PHOSPHATE DECARBOXYLASE-RELATED"/>
    <property type="match status" value="1"/>
</dbReference>
<dbReference type="GO" id="GO:0005829">
    <property type="term" value="C:cytosol"/>
    <property type="evidence" value="ECO:0007669"/>
    <property type="project" value="TreeGrafter"/>
</dbReference>
<name>A0A2W4RHQ6_9GAMM</name>
<evidence type="ECO:0000256" key="1">
    <source>
        <dbReference type="ARBA" id="ARBA00022723"/>
    </source>
</evidence>
<dbReference type="InterPro" id="IPR001303">
    <property type="entry name" value="Aldolase_II/adducin_N"/>
</dbReference>
<accession>A0A2W4RHQ6</accession>
<keyword evidence="2" id="KW-0456">Lyase</keyword>
<dbReference type="GO" id="GO:0046872">
    <property type="term" value="F:metal ion binding"/>
    <property type="evidence" value="ECO:0007669"/>
    <property type="project" value="UniProtKB-KW"/>
</dbReference>
<comment type="caution">
    <text evidence="4">The sequence shown here is derived from an EMBL/GenBank/DDBJ whole genome shotgun (WGS) entry which is preliminary data.</text>
</comment>
<sequence>MTKAIISNSTNFDEGVIKFALAFNHGPSLAAEAVAELDVWRQILYRLGLTGCDPSRYQGLAYGNVSQRSGANSFIISGTQTGGKPCLSPDDYCQILDFDLGKNRVRAEGPIEPSSEALTHGAVYSANPHINCVLHIHSPILWRNTVKLGIPQTDPTIAYGTPEMGLAVGRGAVDLNQGIISMGGHEDGLIAFAETIAQAALLLVQYLAEAEKLDFIERYTAFVGAGL</sequence>
<organism evidence="4 5">
    <name type="scientific">Candidatus Methylumidiphilus alinenensis</name>
    <dbReference type="NCBI Taxonomy" id="2202197"/>
    <lineage>
        <taxon>Bacteria</taxon>
        <taxon>Pseudomonadati</taxon>
        <taxon>Pseudomonadota</taxon>
        <taxon>Gammaproteobacteria</taxon>
        <taxon>Methylococcales</taxon>
        <taxon>Candidatus Methylumidiphilus</taxon>
    </lineage>
</organism>
<dbReference type="InterPro" id="IPR050197">
    <property type="entry name" value="Aldolase_class_II_sugar_metab"/>
</dbReference>
<dbReference type="Proteomes" id="UP000249396">
    <property type="component" value="Unassembled WGS sequence"/>
</dbReference>
<gene>
    <name evidence="4" type="ORF">DM484_11295</name>
</gene>
<dbReference type="InterPro" id="IPR036409">
    <property type="entry name" value="Aldolase_II/adducin_N_sf"/>
</dbReference>
<dbReference type="Pfam" id="PF00596">
    <property type="entry name" value="Aldolase_II"/>
    <property type="match status" value="1"/>
</dbReference>
<reference evidence="4 5" key="1">
    <citation type="journal article" date="2018" name="Aquat. Microb. Ecol.">
        <title>Gammaproteobacterial methanotrophs dominate.</title>
        <authorList>
            <person name="Rissanen A.J."/>
            <person name="Saarenheimo J."/>
            <person name="Tiirola M."/>
            <person name="Peura S."/>
            <person name="Aalto S.L."/>
            <person name="Karvinen A."/>
            <person name="Nykanen H."/>
        </authorList>
    </citation>
    <scope>NUCLEOTIDE SEQUENCE [LARGE SCALE GENOMIC DNA]</scope>
    <source>
        <strain evidence="4">AMbin10</strain>
    </source>
</reference>
<dbReference type="Gene3D" id="3.40.225.10">
    <property type="entry name" value="Class II aldolase/adducin N-terminal domain"/>
    <property type="match status" value="1"/>
</dbReference>
<dbReference type="AlphaFoldDB" id="A0A2W4RHQ6"/>
<protein>
    <submittedName>
        <fullName evidence="4">Class II aldolase</fullName>
    </submittedName>
</protein>
<feature type="domain" description="Class II aldolase/adducin N-terminal" evidence="3">
    <location>
        <begin position="35"/>
        <end position="212"/>
    </location>
</feature>
<dbReference type="EMBL" id="QJPH01000301">
    <property type="protein sequence ID" value="PZN79358.1"/>
    <property type="molecule type" value="Genomic_DNA"/>
</dbReference>
<dbReference type="PANTHER" id="PTHR22789">
    <property type="entry name" value="FUCULOSE PHOSPHATE ALDOLASE"/>
    <property type="match status" value="1"/>
</dbReference>
<evidence type="ECO:0000256" key="2">
    <source>
        <dbReference type="ARBA" id="ARBA00023239"/>
    </source>
</evidence>
<dbReference type="GO" id="GO:0019323">
    <property type="term" value="P:pentose catabolic process"/>
    <property type="evidence" value="ECO:0007669"/>
    <property type="project" value="TreeGrafter"/>
</dbReference>
<dbReference type="GO" id="GO:0016832">
    <property type="term" value="F:aldehyde-lyase activity"/>
    <property type="evidence" value="ECO:0007669"/>
    <property type="project" value="TreeGrafter"/>
</dbReference>